<proteinExistence type="predicted"/>
<feature type="signal peptide" evidence="4">
    <location>
        <begin position="1"/>
        <end position="28"/>
    </location>
</feature>
<dbReference type="InterPro" id="IPR052210">
    <property type="entry name" value="LysM1-like"/>
</dbReference>
<evidence type="ECO:0000256" key="3">
    <source>
        <dbReference type="SAM" id="MobiDB-lite"/>
    </source>
</evidence>
<feature type="region of interest" description="Disordered" evidence="3">
    <location>
        <begin position="201"/>
        <end position="220"/>
    </location>
</feature>
<feature type="domain" description="LysM" evidence="5">
    <location>
        <begin position="475"/>
        <end position="521"/>
    </location>
</feature>
<feature type="domain" description="LysM" evidence="5">
    <location>
        <begin position="271"/>
        <end position="319"/>
    </location>
</feature>
<protein>
    <recommendedName>
        <fullName evidence="5">LysM domain-containing protein</fullName>
    </recommendedName>
</protein>
<comment type="caution">
    <text evidence="6">The sequence shown here is derived from an EMBL/GenBank/DDBJ whole genome shotgun (WGS) entry which is preliminary data.</text>
</comment>
<dbReference type="CDD" id="cd00118">
    <property type="entry name" value="LysM"/>
    <property type="match status" value="1"/>
</dbReference>
<reference evidence="6 7" key="1">
    <citation type="submission" date="2024-07" db="EMBL/GenBank/DDBJ databases">
        <title>Section-level genome sequencing and comparative genomics of Aspergillus sections Usti and Cavernicolus.</title>
        <authorList>
            <consortium name="Lawrence Berkeley National Laboratory"/>
            <person name="Nybo J.L."/>
            <person name="Vesth T.C."/>
            <person name="Theobald S."/>
            <person name="Frisvad J.C."/>
            <person name="Larsen T.O."/>
            <person name="Kjaerboelling I."/>
            <person name="Rothschild-Mancinelli K."/>
            <person name="Lyhne E.K."/>
            <person name="Kogle M.E."/>
            <person name="Barry K."/>
            <person name="Clum A."/>
            <person name="Na H."/>
            <person name="Ledsgaard L."/>
            <person name="Lin J."/>
            <person name="Lipzen A."/>
            <person name="Kuo A."/>
            <person name="Riley R."/>
            <person name="Mondo S."/>
            <person name="Labutti K."/>
            <person name="Haridas S."/>
            <person name="Pangalinan J."/>
            <person name="Salamov A.A."/>
            <person name="Simmons B.A."/>
            <person name="Magnuson J.K."/>
            <person name="Chen J."/>
            <person name="Drula E."/>
            <person name="Henrissat B."/>
            <person name="Wiebenga A."/>
            <person name="Lubbers R.J."/>
            <person name="Gomes A.C."/>
            <person name="Makela M.R."/>
            <person name="Stajich J."/>
            <person name="Grigoriev I.V."/>
            <person name="Mortensen U.H."/>
            <person name="De Vries R.P."/>
            <person name="Baker S.E."/>
            <person name="Andersen M.R."/>
        </authorList>
    </citation>
    <scope>NUCLEOTIDE SEQUENCE [LARGE SCALE GENOMIC DNA]</scope>
    <source>
        <strain evidence="6 7">CBS 209.92</strain>
    </source>
</reference>
<dbReference type="Gene3D" id="3.10.350.10">
    <property type="entry name" value="LysM domain"/>
    <property type="match status" value="2"/>
</dbReference>
<dbReference type="SUPFAM" id="SSF54106">
    <property type="entry name" value="LysM domain"/>
    <property type="match status" value="1"/>
</dbReference>
<keyword evidence="2" id="KW-0843">Virulence</keyword>
<evidence type="ECO:0000256" key="1">
    <source>
        <dbReference type="ARBA" id="ARBA00022669"/>
    </source>
</evidence>
<sequence length="564" mass="62166">MTMAQFAFRIHFRLGLTLLALWASTNRAQLHFFNPGTLQFSPECNSALAAELDCTVLETGGFMYTREAELTADILDQMCTEKCKAFLKVYREAVEAACTHDKYDATKHDTGEGNPGVYKPIVLPDYYITNYNQRCLTDSNGEYCALKLQEAETVDHCDECNLWTFREKLDNGFFANDDLLDNYAHRISSCRVTTIPPPMPSSVLLSSTPAPTARKRPCAGRKVPIQPGDTCDSFTLRHNVSTYRLLIDNGLQSGCVDFPTRGLLCVIGSCQTHRVTESDTCPGLASKYGITITQFRTWNQVLNARCSIMGILVGHMVCVGYPGRGTPAKAVPPPSNLAPDVNTKSGKYYQVKEGDYCAVIAMENFDCTNLRPGYSYCVSPIGNIETYPGYAADLPTATLKPWTSLPTQTTLPLAKGTRKDCKVLVNCTLANNTRYCVSLWDPALEEADDDDDDWMPGYEGVPENAAPESTEDCYDWYSTEEGDTCDSMLQCGNIALDAFYAWNPSVKYDCSNLTLNTSYCVSGDDFEDTVYPWPLGTSTIPAPPITASTSSVDTVELPALLIQP</sequence>
<dbReference type="Pfam" id="PF01476">
    <property type="entry name" value="LysM"/>
    <property type="match status" value="1"/>
</dbReference>
<feature type="chain" id="PRO_5045091094" description="LysM domain-containing protein" evidence="4">
    <location>
        <begin position="29"/>
        <end position="564"/>
    </location>
</feature>
<dbReference type="PROSITE" id="PS51782">
    <property type="entry name" value="LYSM"/>
    <property type="match status" value="2"/>
</dbReference>
<dbReference type="InterPro" id="IPR036779">
    <property type="entry name" value="LysM_dom_sf"/>
</dbReference>
<keyword evidence="1" id="KW-0147">Chitin-binding</keyword>
<evidence type="ECO:0000256" key="4">
    <source>
        <dbReference type="SAM" id="SignalP"/>
    </source>
</evidence>
<dbReference type="PANTHER" id="PTHR34997">
    <property type="entry name" value="AM15"/>
    <property type="match status" value="1"/>
</dbReference>
<evidence type="ECO:0000313" key="7">
    <source>
        <dbReference type="Proteomes" id="UP001610563"/>
    </source>
</evidence>
<dbReference type="EMBL" id="JBFTWV010000078">
    <property type="protein sequence ID" value="KAL2788492.1"/>
    <property type="molecule type" value="Genomic_DNA"/>
</dbReference>
<evidence type="ECO:0000256" key="2">
    <source>
        <dbReference type="ARBA" id="ARBA00023026"/>
    </source>
</evidence>
<dbReference type="PANTHER" id="PTHR34997:SF1">
    <property type="entry name" value="PEPTIDOGLYCAN-BINDING LYSIN DOMAIN"/>
    <property type="match status" value="1"/>
</dbReference>
<accession>A0ABR4FYZ3</accession>
<keyword evidence="4" id="KW-0732">Signal</keyword>
<organism evidence="6 7">
    <name type="scientific">Aspergillus keveii</name>
    <dbReference type="NCBI Taxonomy" id="714993"/>
    <lineage>
        <taxon>Eukaryota</taxon>
        <taxon>Fungi</taxon>
        <taxon>Dikarya</taxon>
        <taxon>Ascomycota</taxon>
        <taxon>Pezizomycotina</taxon>
        <taxon>Eurotiomycetes</taxon>
        <taxon>Eurotiomycetidae</taxon>
        <taxon>Eurotiales</taxon>
        <taxon>Aspergillaceae</taxon>
        <taxon>Aspergillus</taxon>
        <taxon>Aspergillus subgen. Nidulantes</taxon>
    </lineage>
</organism>
<evidence type="ECO:0000259" key="5">
    <source>
        <dbReference type="PROSITE" id="PS51782"/>
    </source>
</evidence>
<dbReference type="Proteomes" id="UP001610563">
    <property type="component" value="Unassembled WGS sequence"/>
</dbReference>
<gene>
    <name evidence="6" type="ORF">BJX66DRAFT_327064</name>
</gene>
<dbReference type="InterPro" id="IPR018392">
    <property type="entry name" value="LysM"/>
</dbReference>
<name>A0ABR4FYZ3_9EURO</name>
<evidence type="ECO:0000313" key="6">
    <source>
        <dbReference type="EMBL" id="KAL2788492.1"/>
    </source>
</evidence>
<keyword evidence="7" id="KW-1185">Reference proteome</keyword>